<dbReference type="AlphaFoldDB" id="T1AWN7"/>
<name>T1AWN7_9ZZZZ</name>
<evidence type="ECO:0000313" key="1">
    <source>
        <dbReference type="EMBL" id="EQD45094.1"/>
    </source>
</evidence>
<accession>T1AWN7</accession>
<reference evidence="1" key="1">
    <citation type="submission" date="2013-08" db="EMBL/GenBank/DDBJ databases">
        <authorList>
            <person name="Mendez C."/>
            <person name="Richter M."/>
            <person name="Ferrer M."/>
            <person name="Sanchez J."/>
        </authorList>
    </citation>
    <scope>NUCLEOTIDE SEQUENCE</scope>
</reference>
<dbReference type="SUPFAM" id="SSF110710">
    <property type="entry name" value="TTHA0583/YokD-like"/>
    <property type="match status" value="1"/>
</dbReference>
<dbReference type="InterPro" id="IPR028345">
    <property type="entry name" value="Antibiotic_NAT-like"/>
</dbReference>
<proteinExistence type="predicted"/>
<dbReference type="Pfam" id="PF04260">
    <property type="entry name" value="DUF436"/>
    <property type="match status" value="1"/>
</dbReference>
<comment type="caution">
    <text evidence="1">The sequence shown here is derived from an EMBL/GenBank/DDBJ whole genome shotgun (WGS) entry which is preliminary data.</text>
</comment>
<organism evidence="1">
    <name type="scientific">mine drainage metagenome</name>
    <dbReference type="NCBI Taxonomy" id="410659"/>
    <lineage>
        <taxon>unclassified sequences</taxon>
        <taxon>metagenomes</taxon>
        <taxon>ecological metagenomes</taxon>
    </lineage>
</organism>
<feature type="non-terminal residue" evidence="1">
    <location>
        <position position="86"/>
    </location>
</feature>
<reference evidence="1" key="2">
    <citation type="journal article" date="2014" name="ISME J.">
        <title>Microbial stratification in low pH oxic and suboxic macroscopic growths along an acid mine drainage.</title>
        <authorList>
            <person name="Mendez-Garcia C."/>
            <person name="Mesa V."/>
            <person name="Sprenger R.R."/>
            <person name="Richter M."/>
            <person name="Diez M.S."/>
            <person name="Solano J."/>
            <person name="Bargiela R."/>
            <person name="Golyshina O.V."/>
            <person name="Manteca A."/>
            <person name="Ramos J.L."/>
            <person name="Gallego J.R."/>
            <person name="Llorente I."/>
            <person name="Martins Dos Santos V.A."/>
            <person name="Jensen O.N."/>
            <person name="Pelaez A.I."/>
            <person name="Sanchez J."/>
            <person name="Ferrer M."/>
        </authorList>
    </citation>
    <scope>NUCLEOTIDE SEQUENCE</scope>
</reference>
<sequence>MQPAQPEDLDDIREQAKAALTELISLAHIGPGSVVIVGGSTSEVQGERIGTRAQLSIGEAITAGLLEAAQAGAVELAVQCCEHLNR</sequence>
<dbReference type="Gene3D" id="3.40.50.10360">
    <property type="entry name" value="Hypothetical protein TT1679"/>
    <property type="match status" value="1"/>
</dbReference>
<gene>
    <name evidence="1" type="ORF">B1A_14967</name>
</gene>
<dbReference type="InterPro" id="IPR006340">
    <property type="entry name" value="DUF436"/>
</dbReference>
<protein>
    <recommendedName>
        <fullName evidence="2">TIGR01440 family protein</fullName>
    </recommendedName>
</protein>
<evidence type="ECO:0008006" key="2">
    <source>
        <dbReference type="Google" id="ProtNLM"/>
    </source>
</evidence>
<dbReference type="EMBL" id="AUZX01010993">
    <property type="protein sequence ID" value="EQD45094.1"/>
    <property type="molecule type" value="Genomic_DNA"/>
</dbReference>